<dbReference type="SUPFAM" id="SSF51658">
    <property type="entry name" value="Xylose isomerase-like"/>
    <property type="match status" value="1"/>
</dbReference>
<organism evidence="2 3">
    <name type="scientific">Candidatus Scalindua arabica</name>
    <dbReference type="NCBI Taxonomy" id="1127984"/>
    <lineage>
        <taxon>Bacteria</taxon>
        <taxon>Pseudomonadati</taxon>
        <taxon>Planctomycetota</taxon>
        <taxon>Candidatus Brocadiia</taxon>
        <taxon>Candidatus Brocadiales</taxon>
        <taxon>Candidatus Scalinduaceae</taxon>
        <taxon>Candidatus Scalindua</taxon>
    </lineage>
</organism>
<proteinExistence type="predicted"/>
<dbReference type="Proteomes" id="UP000722750">
    <property type="component" value="Unassembled WGS sequence"/>
</dbReference>
<dbReference type="InterPro" id="IPR013022">
    <property type="entry name" value="Xyl_isomerase-like_TIM-brl"/>
</dbReference>
<comment type="caution">
    <text evidence="2">The sequence shown here is derived from an EMBL/GenBank/DDBJ whole genome shotgun (WGS) entry which is preliminary data.</text>
</comment>
<dbReference type="PANTHER" id="PTHR12110:SF41">
    <property type="entry name" value="INOSOSE DEHYDRATASE"/>
    <property type="match status" value="1"/>
</dbReference>
<protein>
    <recommendedName>
        <fullName evidence="1">Xylose isomerase-like TIM barrel domain-containing protein</fullName>
    </recommendedName>
</protein>
<dbReference type="InterPro" id="IPR036237">
    <property type="entry name" value="Xyl_isomerase-like_sf"/>
</dbReference>
<evidence type="ECO:0000259" key="1">
    <source>
        <dbReference type="Pfam" id="PF01261"/>
    </source>
</evidence>
<feature type="domain" description="Xylose isomerase-like TIM barrel" evidence="1">
    <location>
        <begin position="35"/>
        <end position="272"/>
    </location>
</feature>
<evidence type="ECO:0000313" key="3">
    <source>
        <dbReference type="Proteomes" id="UP000722750"/>
    </source>
</evidence>
<dbReference type="PANTHER" id="PTHR12110">
    <property type="entry name" value="HYDROXYPYRUVATE ISOMERASE"/>
    <property type="match status" value="1"/>
</dbReference>
<dbReference type="AlphaFoldDB" id="A0A941W0V2"/>
<dbReference type="EMBL" id="JAANXD010000005">
    <property type="protein sequence ID" value="MBS1257076.1"/>
    <property type="molecule type" value="Genomic_DNA"/>
</dbReference>
<dbReference type="Gene3D" id="3.20.20.150">
    <property type="entry name" value="Divalent-metal-dependent TIM barrel enzymes"/>
    <property type="match status" value="1"/>
</dbReference>
<dbReference type="Pfam" id="PF01261">
    <property type="entry name" value="AP_endonuc_2"/>
    <property type="match status" value="1"/>
</dbReference>
<accession>A0A941W0V2</accession>
<reference evidence="2" key="1">
    <citation type="journal article" date="2021" name="ISME J.">
        <title>Fine-scale metabolic discontinuity in a stratified prokaryote microbiome of a Red Sea deep halocline.</title>
        <authorList>
            <person name="Michoud G."/>
            <person name="Ngugi D.K."/>
            <person name="Barozzi A."/>
            <person name="Merlino G."/>
            <person name="Calleja M.L."/>
            <person name="Delgado-Huertas A."/>
            <person name="Moran X.A.G."/>
            <person name="Daffonchio D."/>
        </authorList>
    </citation>
    <scope>NUCLEOTIDE SEQUENCE</scope>
    <source>
        <strain evidence="2">SuakinDeep_MAG55_1</strain>
    </source>
</reference>
<name>A0A941W0V2_9BACT</name>
<gene>
    <name evidence="2" type="ORF">MAG551_00111</name>
</gene>
<evidence type="ECO:0000313" key="2">
    <source>
        <dbReference type="EMBL" id="MBS1257076.1"/>
    </source>
</evidence>
<dbReference type="InterPro" id="IPR050312">
    <property type="entry name" value="IolE/XylAMocC-like"/>
</dbReference>
<sequence>MIFPCLLGGEEYFMIKQKTGVVLESLRLRIKDGIATAANLGFKGIQIDATQRDITPETLSQTGRRELRRVIDLNRLELCALGGELGIGFINENEFDFLINRIKAIINLALDLQTNIITVQIGSIPTETGSTHWHAVNTALGEIGRHAENYGCRLAAKISFDNYSTLKDFLKSLYTEGVKLIYDPASLMINSLDPIKGIHELHKYIVHTNLWDTRQTEEGRNIEVPIGEGILPVEEFVTTLESTGYHGFYVVNSKTIQQPVENIKKGKKFLDRF</sequence>